<reference evidence="13" key="1">
    <citation type="journal article" date="2017" name="Cell">
        <title>Insights into land plant evolution garnered from the Marchantia polymorpha genome.</title>
        <authorList>
            <person name="Bowman J.L."/>
            <person name="Kohchi T."/>
            <person name="Yamato K.T."/>
            <person name="Jenkins J."/>
            <person name="Shu S."/>
            <person name="Ishizaki K."/>
            <person name="Yamaoka S."/>
            <person name="Nishihama R."/>
            <person name="Nakamura Y."/>
            <person name="Berger F."/>
            <person name="Adam C."/>
            <person name="Aki S.S."/>
            <person name="Althoff F."/>
            <person name="Araki T."/>
            <person name="Arteaga-Vazquez M.A."/>
            <person name="Balasubrmanian S."/>
            <person name="Barry K."/>
            <person name="Bauer D."/>
            <person name="Boehm C.R."/>
            <person name="Briginshaw L."/>
            <person name="Caballero-Perez J."/>
            <person name="Catarino B."/>
            <person name="Chen F."/>
            <person name="Chiyoda S."/>
            <person name="Chovatia M."/>
            <person name="Davies K.M."/>
            <person name="Delmans M."/>
            <person name="Demura T."/>
            <person name="Dierschke T."/>
            <person name="Dolan L."/>
            <person name="Dorantes-Acosta A.E."/>
            <person name="Eklund D.M."/>
            <person name="Florent S.N."/>
            <person name="Flores-Sandoval E."/>
            <person name="Fujiyama A."/>
            <person name="Fukuzawa H."/>
            <person name="Galik B."/>
            <person name="Grimanelli D."/>
            <person name="Grimwood J."/>
            <person name="Grossniklaus U."/>
            <person name="Hamada T."/>
            <person name="Haseloff J."/>
            <person name="Hetherington A.J."/>
            <person name="Higo A."/>
            <person name="Hirakawa Y."/>
            <person name="Hundley H.N."/>
            <person name="Ikeda Y."/>
            <person name="Inoue K."/>
            <person name="Inoue S.I."/>
            <person name="Ishida S."/>
            <person name="Jia Q."/>
            <person name="Kakita M."/>
            <person name="Kanazawa T."/>
            <person name="Kawai Y."/>
            <person name="Kawashima T."/>
            <person name="Kennedy M."/>
            <person name="Kinose K."/>
            <person name="Kinoshita T."/>
            <person name="Kohara Y."/>
            <person name="Koide E."/>
            <person name="Komatsu K."/>
            <person name="Kopischke S."/>
            <person name="Kubo M."/>
            <person name="Kyozuka J."/>
            <person name="Lagercrantz U."/>
            <person name="Lin S.S."/>
            <person name="Lindquist E."/>
            <person name="Lipzen A.M."/>
            <person name="Lu C.W."/>
            <person name="De Luna E."/>
            <person name="Martienssen R.A."/>
            <person name="Minamino N."/>
            <person name="Mizutani M."/>
            <person name="Mizutani M."/>
            <person name="Mochizuki N."/>
            <person name="Monte I."/>
            <person name="Mosher R."/>
            <person name="Nagasaki H."/>
            <person name="Nakagami H."/>
            <person name="Naramoto S."/>
            <person name="Nishitani K."/>
            <person name="Ohtani M."/>
            <person name="Okamoto T."/>
            <person name="Okumura M."/>
            <person name="Phillips J."/>
            <person name="Pollak B."/>
            <person name="Reinders A."/>
            <person name="Rovekamp M."/>
            <person name="Sano R."/>
            <person name="Sawa S."/>
            <person name="Schmid M.W."/>
            <person name="Shirakawa M."/>
            <person name="Solano R."/>
            <person name="Spunde A."/>
            <person name="Suetsugu N."/>
            <person name="Sugano S."/>
            <person name="Sugiyama A."/>
            <person name="Sun R."/>
            <person name="Suzuki Y."/>
            <person name="Takenaka M."/>
            <person name="Takezawa D."/>
            <person name="Tomogane H."/>
            <person name="Tsuzuki M."/>
            <person name="Ueda T."/>
            <person name="Umeda M."/>
            <person name="Ward J.M."/>
            <person name="Watanabe Y."/>
            <person name="Yazaki K."/>
            <person name="Yokoyama R."/>
            <person name="Yoshitake Y."/>
            <person name="Yotsui I."/>
            <person name="Zachgo S."/>
            <person name="Schmutz J."/>
        </authorList>
    </citation>
    <scope>NUCLEOTIDE SEQUENCE [LARGE SCALE GENOMIC DNA]</scope>
    <source>
        <strain evidence="13">Tak-1</strain>
    </source>
</reference>
<keyword evidence="5 10" id="KW-0378">Hydrolase</keyword>
<keyword evidence="3 10" id="KW-0645">Protease</keyword>
<keyword evidence="8 10" id="KW-0482">Metalloprotease</keyword>
<dbReference type="SUPFAM" id="SSF55486">
    <property type="entry name" value="Metalloproteases ('zincins'), catalytic domain"/>
    <property type="match status" value="1"/>
</dbReference>
<dbReference type="GO" id="GO:0006518">
    <property type="term" value="P:peptide metabolic process"/>
    <property type="evidence" value="ECO:0000318"/>
    <property type="project" value="GO_Central"/>
</dbReference>
<proteinExistence type="inferred from homology"/>
<dbReference type="Gramene" id="Mp1g22290.1">
    <property type="protein sequence ID" value="Mp1g22290.1.cds"/>
    <property type="gene ID" value="Mp1g22290"/>
</dbReference>
<accession>A0A2R6XX69</accession>
<keyword evidence="6 10" id="KW-0862">Zinc</keyword>
<dbReference type="InterPro" id="IPR024077">
    <property type="entry name" value="Neurolysin/TOP_dom2"/>
</dbReference>
<dbReference type="PANTHER" id="PTHR11804:SF79">
    <property type="entry name" value="MITOCHONDRIAL INTERMEDIATE PEPTIDASE"/>
    <property type="match status" value="1"/>
</dbReference>
<sequence length="786" mass="88337">MQSRRVAHHVLLRAASIFENCSAVEGVLDGRHVSYFSGSFHRWDVPVHKRSWTCIASRGPNSLLSQESSGTGLGQLVKDDGKIPSQFRRLYLSEASSVLRREPVGLYGYGLLKSPHGFQAFAQEAIDKSEDIIKEIQVLPPSMATIRAFDDISDVVCTVIDAAELCRSTHPDKDFVREANKASMKLYEYLQYLNSHPVLYKAVVDVEQSDSLTTDEARRAAKTLRVDFERGGIHLPPDKLKRASELNLEITRLGREFTENVMYEQGQLDIFPASLIPKNLHSMMEPITKSKGGMVGRYRPKKGGSGSLTGLRMSTEPAVLFPVLKYVPDSEVRRKVYLVGNSVPKSNLRVLDHLICARHELAQLLGYNSYAEFALAPTMAEKPEAVLNFLVDLSTKIRGKADEELKMLGEFRQQLEDGNNSSVQAWDESYYSGLLKARTHDLTATAVASYFPLTSCIEGLRVISQSLFNATFEQVPMGPDEAWHPDVQKLTLKHATEGDLGHMYLDLYARHGKFPSCAHFTLKGCRRLNETEYQIPVVALVCNFSSPHASEAPVLNHWEVEALFHEFGHALHSLLSRTDYQHFSGTRTVLDFSETPSHLFEYYAWDYRVLSKFAKHYQTGEPIPEKMVESMNNAKRMLAATEIQRQVLFAMIDQTFFGKQPFPGKDTTSVVADLKHRHTSMKHVEGTHWQTRFNHLINYGAGYYSYLYARCFAASIWHQHCQEDPLNLETGEKLRRGLLQFGGAKDPARMLQKLLGDDALVASPSGGVSPAPHHMLAELGLPSSRM</sequence>
<organism evidence="12 13">
    <name type="scientific">Marchantia polymorpha</name>
    <name type="common">Common liverwort</name>
    <name type="synonym">Marchantia aquatica</name>
    <dbReference type="NCBI Taxonomy" id="3197"/>
    <lineage>
        <taxon>Eukaryota</taxon>
        <taxon>Viridiplantae</taxon>
        <taxon>Streptophyta</taxon>
        <taxon>Embryophyta</taxon>
        <taxon>Marchantiophyta</taxon>
        <taxon>Marchantiopsida</taxon>
        <taxon>Marchantiidae</taxon>
        <taxon>Marchantiales</taxon>
        <taxon>Marchantiaceae</taxon>
        <taxon>Marchantia</taxon>
    </lineage>
</organism>
<evidence type="ECO:0000256" key="10">
    <source>
        <dbReference type="RuleBase" id="RU003435"/>
    </source>
</evidence>
<dbReference type="OrthoDB" id="17530at2759"/>
<evidence type="ECO:0000256" key="3">
    <source>
        <dbReference type="ARBA" id="ARBA00022670"/>
    </source>
</evidence>
<dbReference type="GO" id="GO:0005739">
    <property type="term" value="C:mitochondrion"/>
    <property type="evidence" value="ECO:0007669"/>
    <property type="project" value="UniProtKB-SubCell"/>
</dbReference>
<evidence type="ECO:0000256" key="2">
    <source>
        <dbReference type="ARBA" id="ARBA00006040"/>
    </source>
</evidence>
<evidence type="ECO:0000256" key="9">
    <source>
        <dbReference type="ARBA" id="ARBA00023128"/>
    </source>
</evidence>
<dbReference type="FunFam" id="3.40.390.10:FF:000019">
    <property type="entry name" value="Mitochondrial intermediate peptidase, mitochondrial"/>
    <property type="match status" value="1"/>
</dbReference>
<dbReference type="CDD" id="cd06457">
    <property type="entry name" value="M3A_MIP"/>
    <property type="match status" value="1"/>
</dbReference>
<comment type="cofactor">
    <cofactor evidence="10">
        <name>Zn(2+)</name>
        <dbReference type="ChEBI" id="CHEBI:29105"/>
    </cofactor>
    <text evidence="10">Binds 1 zinc ion.</text>
</comment>
<dbReference type="Pfam" id="PF01432">
    <property type="entry name" value="Peptidase_M3"/>
    <property type="match status" value="1"/>
</dbReference>
<dbReference type="OMA" id="ALMFEYM"/>
<evidence type="ECO:0000256" key="1">
    <source>
        <dbReference type="ARBA" id="ARBA00004173"/>
    </source>
</evidence>
<dbReference type="GO" id="GO:0006508">
    <property type="term" value="P:proteolysis"/>
    <property type="evidence" value="ECO:0000318"/>
    <property type="project" value="GO_Central"/>
</dbReference>
<evidence type="ECO:0000313" key="13">
    <source>
        <dbReference type="Proteomes" id="UP000244005"/>
    </source>
</evidence>
<dbReference type="InterPro" id="IPR045090">
    <property type="entry name" value="Pept_M3A_M3B"/>
</dbReference>
<dbReference type="AlphaFoldDB" id="A0A2R6XX69"/>
<keyword evidence="13" id="KW-1185">Reference proteome</keyword>
<comment type="similarity">
    <text evidence="2 10">Belongs to the peptidase M3 family.</text>
</comment>
<dbReference type="InterPro" id="IPR001567">
    <property type="entry name" value="Pept_M3A_M3B_dom"/>
</dbReference>
<protein>
    <recommendedName>
        <fullName evidence="11">Peptidase M3A/M3B catalytic domain-containing protein</fullName>
    </recommendedName>
</protein>
<evidence type="ECO:0000256" key="5">
    <source>
        <dbReference type="ARBA" id="ARBA00022801"/>
    </source>
</evidence>
<dbReference type="PANTHER" id="PTHR11804">
    <property type="entry name" value="PROTEASE M3 THIMET OLIGOPEPTIDASE-RELATED"/>
    <property type="match status" value="1"/>
</dbReference>
<name>A0A2R6XX69_MARPO</name>
<keyword evidence="4 10" id="KW-0479">Metal-binding</keyword>
<dbReference type="EMBL" id="KZ772673">
    <property type="protein sequence ID" value="PTQ50686.1"/>
    <property type="molecule type" value="Genomic_DNA"/>
</dbReference>
<evidence type="ECO:0000256" key="4">
    <source>
        <dbReference type="ARBA" id="ARBA00022723"/>
    </source>
</evidence>
<evidence type="ECO:0000256" key="8">
    <source>
        <dbReference type="ARBA" id="ARBA00023049"/>
    </source>
</evidence>
<evidence type="ECO:0000313" key="12">
    <source>
        <dbReference type="EMBL" id="PTQ50686.1"/>
    </source>
</evidence>
<dbReference type="GO" id="GO:0004222">
    <property type="term" value="F:metalloendopeptidase activity"/>
    <property type="evidence" value="ECO:0000318"/>
    <property type="project" value="GO_Central"/>
</dbReference>
<feature type="domain" description="Peptidase M3A/M3B catalytic" evidence="11">
    <location>
        <begin position="323"/>
        <end position="759"/>
    </location>
</feature>
<dbReference type="GO" id="GO:0046872">
    <property type="term" value="F:metal ion binding"/>
    <property type="evidence" value="ECO:0007669"/>
    <property type="project" value="UniProtKB-UniRule"/>
</dbReference>
<dbReference type="InterPro" id="IPR024079">
    <property type="entry name" value="MetalloPept_cat_dom_sf"/>
</dbReference>
<comment type="subcellular location">
    <subcellularLocation>
        <location evidence="1">Mitochondrion</location>
    </subcellularLocation>
</comment>
<gene>
    <name evidence="12" type="ORF">MARPO_0001s0567</name>
</gene>
<keyword evidence="9" id="KW-0496">Mitochondrion</keyword>
<dbReference type="InterPro" id="IPR033851">
    <property type="entry name" value="M3A_MIP"/>
</dbReference>
<evidence type="ECO:0000259" key="11">
    <source>
        <dbReference type="Pfam" id="PF01432"/>
    </source>
</evidence>
<evidence type="ECO:0000256" key="6">
    <source>
        <dbReference type="ARBA" id="ARBA00022833"/>
    </source>
</evidence>
<dbReference type="Gene3D" id="1.10.1370.10">
    <property type="entry name" value="Neurolysin, domain 3"/>
    <property type="match status" value="1"/>
</dbReference>
<dbReference type="Proteomes" id="UP000244005">
    <property type="component" value="Unassembled WGS sequence"/>
</dbReference>
<keyword evidence="7" id="KW-0809">Transit peptide</keyword>
<evidence type="ECO:0000256" key="7">
    <source>
        <dbReference type="ARBA" id="ARBA00022946"/>
    </source>
</evidence>
<dbReference type="Gene3D" id="3.40.390.10">
    <property type="entry name" value="Collagenase (Catalytic Domain)"/>
    <property type="match status" value="1"/>
</dbReference>